<dbReference type="Proteomes" id="UP000182011">
    <property type="component" value="Unassembled WGS sequence"/>
</dbReference>
<evidence type="ECO:0000313" key="8">
    <source>
        <dbReference type="Proteomes" id="UP000182011"/>
    </source>
</evidence>
<dbReference type="Proteomes" id="UP000182200">
    <property type="component" value="Unassembled WGS sequence"/>
</dbReference>
<dbReference type="InterPro" id="IPR036291">
    <property type="entry name" value="NAD(P)-bd_dom_sf"/>
</dbReference>
<organism evidence="7 8">
    <name type="scientific">Candidatus Kryptonium thompsonii</name>
    <dbReference type="NCBI Taxonomy" id="1633631"/>
    <lineage>
        <taxon>Bacteria</taxon>
        <taxon>Pseudomonadati</taxon>
        <taxon>Candidatus Kryptoniota</taxon>
        <taxon>Candidatus Kryptonium</taxon>
    </lineage>
</organism>
<accession>A0A0P1M417</accession>
<dbReference type="InterPro" id="IPR006115">
    <property type="entry name" value="6PGDH_NADP-bd"/>
</dbReference>
<dbReference type="EMBL" id="CZVI01000009">
    <property type="protein sequence ID" value="CUS85085.1"/>
    <property type="molecule type" value="Genomic_DNA"/>
</dbReference>
<accession>A0A0P1LT51</accession>
<accession>A0A0P1MU32</accession>
<feature type="domain" description="6-phosphogluconate dehydrogenase NADP-binding" evidence="4">
    <location>
        <begin position="3"/>
        <end position="158"/>
    </location>
</feature>
<gene>
    <name evidence="7" type="ORF">JGI4_01509</name>
    <name evidence="6" type="ORF">JGI8_00857</name>
</gene>
<dbReference type="PANTHER" id="PTHR43580">
    <property type="entry name" value="OXIDOREDUCTASE GLYR1-RELATED"/>
    <property type="match status" value="1"/>
</dbReference>
<dbReference type="PROSITE" id="PS00895">
    <property type="entry name" value="3_HYDROXYISOBUT_DH"/>
    <property type="match status" value="1"/>
</dbReference>
<reference evidence="7 8" key="2">
    <citation type="submission" date="2015-11" db="EMBL/GenBank/DDBJ databases">
        <authorList>
            <person name="Zhang Y."/>
            <person name="Guo Z."/>
        </authorList>
    </citation>
    <scope>NUCLEOTIDE SEQUENCE [LARGE SCALE GENOMIC DNA]</scope>
    <source>
        <strain evidence="7">JGI-4</strain>
    </source>
</reference>
<dbReference type="InterPro" id="IPR008927">
    <property type="entry name" value="6-PGluconate_DH-like_C_sf"/>
</dbReference>
<dbReference type="SUPFAM" id="SSF48179">
    <property type="entry name" value="6-phosphogluconate dehydrogenase C-terminal domain-like"/>
    <property type="match status" value="1"/>
</dbReference>
<dbReference type="GO" id="GO:0016054">
    <property type="term" value="P:organic acid catabolic process"/>
    <property type="evidence" value="ECO:0007669"/>
    <property type="project" value="UniProtKB-ARBA"/>
</dbReference>
<dbReference type="InterPro" id="IPR051265">
    <property type="entry name" value="HIBADH-related_NP60_sf"/>
</dbReference>
<evidence type="ECO:0000256" key="3">
    <source>
        <dbReference type="PIRSR" id="PIRSR000103-1"/>
    </source>
</evidence>
<evidence type="ECO:0000313" key="9">
    <source>
        <dbReference type="Proteomes" id="UP000182200"/>
    </source>
</evidence>
<protein>
    <submittedName>
        <fullName evidence="7">2-hydroxy-3-oxopropionate reductase</fullName>
    </submittedName>
</protein>
<evidence type="ECO:0000259" key="5">
    <source>
        <dbReference type="Pfam" id="PF14833"/>
    </source>
</evidence>
<dbReference type="InterPro" id="IPR015815">
    <property type="entry name" value="HIBADH-related"/>
</dbReference>
<dbReference type="InterPro" id="IPR002204">
    <property type="entry name" value="3-OH-isobutyrate_DH-rel_CS"/>
</dbReference>
<dbReference type="SUPFAM" id="SSF51735">
    <property type="entry name" value="NAD(P)-binding Rossmann-fold domains"/>
    <property type="match status" value="1"/>
</dbReference>
<dbReference type="OrthoDB" id="9812907at2"/>
<dbReference type="PIRSF" id="PIRSF000103">
    <property type="entry name" value="HIBADH"/>
    <property type="match status" value="1"/>
</dbReference>
<dbReference type="Gene3D" id="1.10.1040.10">
    <property type="entry name" value="N-(1-d-carboxylethyl)-l-norvaline Dehydrogenase, domain 2"/>
    <property type="match status" value="1"/>
</dbReference>
<evidence type="ECO:0000256" key="1">
    <source>
        <dbReference type="ARBA" id="ARBA00023002"/>
    </source>
</evidence>
<dbReference type="EMBL" id="FAOP01000006">
    <property type="protein sequence ID" value="CUU06472.1"/>
    <property type="molecule type" value="Genomic_DNA"/>
</dbReference>
<dbReference type="STRING" id="1633631.GCA_001442925_01504"/>
<dbReference type="GO" id="GO:0016491">
    <property type="term" value="F:oxidoreductase activity"/>
    <property type="evidence" value="ECO:0007669"/>
    <property type="project" value="UniProtKB-KW"/>
</dbReference>
<name>A0A0P1LT06_9BACT</name>
<sequence length="293" mass="32070">MKKIGFIGLGIMGEAMAKRLLQNGYELVVYNRTAEKISKLGASNVVPALSPAEVARNCEIAISMLADSKAVEEIVYGKGGIFESMKPGFIHVDMSTISPITTRKLYNDYKARNAYFIHAPVLGSKSQAADGTLLIFAGGDRAVIDKCKDIFIVLGKKVWEFDSVEKATILKLAMNSMIATMIVALSQAFVIADKSGVSKETVLEILENSALNSAMYQNKGRTIINGNFEPNFYVKHILKDVNLILESAMDLKISLPVISVIRELYIQALSKGYENEDYSAIFKVIAELAGVKI</sequence>
<proteinExistence type="predicted"/>
<evidence type="ECO:0000256" key="2">
    <source>
        <dbReference type="ARBA" id="ARBA00023027"/>
    </source>
</evidence>
<accession>A0A0S4N6M7</accession>
<reference evidence="6 9" key="1">
    <citation type="submission" date="2015-11" db="EMBL/GenBank/DDBJ databases">
        <authorList>
            <person name="Varghese N."/>
        </authorList>
    </citation>
    <scope>NUCLEOTIDE SEQUENCE [LARGE SCALE GENOMIC DNA]</scope>
    <source>
        <strain evidence="6 9">JGI-8</strain>
    </source>
</reference>
<dbReference type="PANTHER" id="PTHR43580:SF2">
    <property type="entry name" value="CYTOKINE-LIKE NUCLEAR FACTOR N-PAC"/>
    <property type="match status" value="1"/>
</dbReference>
<dbReference type="AlphaFoldDB" id="A0A0P1LT06"/>
<keyword evidence="2" id="KW-0520">NAD</keyword>
<evidence type="ECO:0000259" key="4">
    <source>
        <dbReference type="Pfam" id="PF03446"/>
    </source>
</evidence>
<dbReference type="Pfam" id="PF03446">
    <property type="entry name" value="NAD_binding_2"/>
    <property type="match status" value="1"/>
</dbReference>
<dbReference type="RefSeq" id="WP_075427135.1">
    <property type="nucleotide sequence ID" value="NZ_CZVI01000009.1"/>
</dbReference>
<accession>A0A0P1LT06</accession>
<accession>A0A0P1LGK6</accession>
<dbReference type="GO" id="GO:0051287">
    <property type="term" value="F:NAD binding"/>
    <property type="evidence" value="ECO:0007669"/>
    <property type="project" value="InterPro"/>
</dbReference>
<keyword evidence="1" id="KW-0560">Oxidoreductase</keyword>
<evidence type="ECO:0000313" key="6">
    <source>
        <dbReference type="EMBL" id="CUS85085.1"/>
    </source>
</evidence>
<dbReference type="Pfam" id="PF14833">
    <property type="entry name" value="NAD_binding_11"/>
    <property type="match status" value="1"/>
</dbReference>
<feature type="active site" evidence="3">
    <location>
        <position position="171"/>
    </location>
</feature>
<dbReference type="InterPro" id="IPR029154">
    <property type="entry name" value="HIBADH-like_NADP-bd"/>
</dbReference>
<keyword evidence="9" id="KW-1185">Reference proteome</keyword>
<dbReference type="GO" id="GO:0050661">
    <property type="term" value="F:NADP binding"/>
    <property type="evidence" value="ECO:0007669"/>
    <property type="project" value="InterPro"/>
</dbReference>
<dbReference type="InterPro" id="IPR013328">
    <property type="entry name" value="6PGD_dom2"/>
</dbReference>
<evidence type="ECO:0000313" key="7">
    <source>
        <dbReference type="EMBL" id="CUU06472.1"/>
    </source>
</evidence>
<dbReference type="Gene3D" id="3.40.50.720">
    <property type="entry name" value="NAD(P)-binding Rossmann-like Domain"/>
    <property type="match status" value="1"/>
</dbReference>
<feature type="domain" description="3-hydroxyisobutyrate dehydrogenase-like NAD-binding" evidence="5">
    <location>
        <begin position="168"/>
        <end position="284"/>
    </location>
</feature>